<evidence type="ECO:0000313" key="1">
    <source>
        <dbReference type="EMBL" id="CAG8803695.1"/>
    </source>
</evidence>
<comment type="caution">
    <text evidence="1">The sequence shown here is derived from an EMBL/GenBank/DDBJ whole genome shotgun (WGS) entry which is preliminary data.</text>
</comment>
<reference evidence="1" key="1">
    <citation type="submission" date="2021-06" db="EMBL/GenBank/DDBJ databases">
        <authorList>
            <person name="Kallberg Y."/>
            <person name="Tangrot J."/>
            <person name="Rosling A."/>
        </authorList>
    </citation>
    <scope>NUCLEOTIDE SEQUENCE</scope>
    <source>
        <strain evidence="1">MA461A</strain>
    </source>
</reference>
<feature type="non-terminal residue" evidence="1">
    <location>
        <position position="344"/>
    </location>
</feature>
<feature type="non-terminal residue" evidence="1">
    <location>
        <position position="1"/>
    </location>
</feature>
<dbReference type="EMBL" id="CAJVQC010063479">
    <property type="protein sequence ID" value="CAG8803695.1"/>
    <property type="molecule type" value="Genomic_DNA"/>
</dbReference>
<name>A0ACA9RP57_9GLOM</name>
<sequence>FDRYGYHFHVRIYVTKLLPKPMEIGTAVAEPSTTSPEQPIDKPEPINDDKKSIQLSPSVLNIEKKHLPWDGKEVEIIVLDSDSEKDDDMTIEKGNKVLTEVVSTRDPDSDAASKVNNDNNMVLDCDDEYIYIYDDDDEHAYLDQQQQEEQRILEVESDELFLKDDPQDLMQDIQSAIFYWHWDEDVKKKLPMAPLINDDFTLYLQLQNAISRSTLSPEAVEKLKRELPPIPEGKLDARESWDNYFKFRKEYAINKRMAQRQRYEKNYIGDSDDDELTYASGKTAEVIEQRKERMALEQGYSRRYAEQEKLADPKDGVIINLGHLENEDNIYIPDSLSKKLKPHQ</sequence>
<organism evidence="1 2">
    <name type="scientific">Racocetra persica</name>
    <dbReference type="NCBI Taxonomy" id="160502"/>
    <lineage>
        <taxon>Eukaryota</taxon>
        <taxon>Fungi</taxon>
        <taxon>Fungi incertae sedis</taxon>
        <taxon>Mucoromycota</taxon>
        <taxon>Glomeromycotina</taxon>
        <taxon>Glomeromycetes</taxon>
        <taxon>Diversisporales</taxon>
        <taxon>Gigasporaceae</taxon>
        <taxon>Racocetra</taxon>
    </lineage>
</organism>
<protein>
    <submittedName>
        <fullName evidence="1">16785_t:CDS:1</fullName>
    </submittedName>
</protein>
<dbReference type="Proteomes" id="UP000789920">
    <property type="component" value="Unassembled WGS sequence"/>
</dbReference>
<gene>
    <name evidence="1" type="ORF">RPERSI_LOCUS21571</name>
</gene>
<accession>A0ACA9RP57</accession>
<proteinExistence type="predicted"/>
<keyword evidence="2" id="KW-1185">Reference proteome</keyword>
<evidence type="ECO:0000313" key="2">
    <source>
        <dbReference type="Proteomes" id="UP000789920"/>
    </source>
</evidence>